<dbReference type="Proteomes" id="UP001292094">
    <property type="component" value="Unassembled WGS sequence"/>
</dbReference>
<feature type="compositionally biased region" description="Basic residues" evidence="1">
    <location>
        <begin position="77"/>
        <end position="86"/>
    </location>
</feature>
<proteinExistence type="predicted"/>
<organism evidence="2 3">
    <name type="scientific">Petrolisthes manimaculis</name>
    <dbReference type="NCBI Taxonomy" id="1843537"/>
    <lineage>
        <taxon>Eukaryota</taxon>
        <taxon>Metazoa</taxon>
        <taxon>Ecdysozoa</taxon>
        <taxon>Arthropoda</taxon>
        <taxon>Crustacea</taxon>
        <taxon>Multicrustacea</taxon>
        <taxon>Malacostraca</taxon>
        <taxon>Eumalacostraca</taxon>
        <taxon>Eucarida</taxon>
        <taxon>Decapoda</taxon>
        <taxon>Pleocyemata</taxon>
        <taxon>Anomura</taxon>
        <taxon>Galatheoidea</taxon>
        <taxon>Porcellanidae</taxon>
        <taxon>Petrolisthes</taxon>
    </lineage>
</organism>
<reference evidence="2" key="1">
    <citation type="submission" date="2023-11" db="EMBL/GenBank/DDBJ databases">
        <title>Genome assemblies of two species of porcelain crab, Petrolisthes cinctipes and Petrolisthes manimaculis (Anomura: Porcellanidae).</title>
        <authorList>
            <person name="Angst P."/>
        </authorList>
    </citation>
    <scope>NUCLEOTIDE SEQUENCE</scope>
    <source>
        <strain evidence="2">PB745_02</strain>
        <tissue evidence="2">Gill</tissue>
    </source>
</reference>
<evidence type="ECO:0000256" key="1">
    <source>
        <dbReference type="SAM" id="MobiDB-lite"/>
    </source>
</evidence>
<keyword evidence="3" id="KW-1185">Reference proteome</keyword>
<dbReference type="AlphaFoldDB" id="A0AAE1QLL6"/>
<feature type="region of interest" description="Disordered" evidence="1">
    <location>
        <begin position="65"/>
        <end position="96"/>
    </location>
</feature>
<evidence type="ECO:0000313" key="3">
    <source>
        <dbReference type="Proteomes" id="UP001292094"/>
    </source>
</evidence>
<protein>
    <submittedName>
        <fullName evidence="2">Uncharacterized protein</fullName>
    </submittedName>
</protein>
<gene>
    <name evidence="2" type="ORF">Pmani_000916</name>
</gene>
<evidence type="ECO:0000313" key="2">
    <source>
        <dbReference type="EMBL" id="KAK4328721.1"/>
    </source>
</evidence>
<sequence>MRPISKSIPHLPPRIKCLPRHTPQAVGSTWSSPPPPRLKWSTSPRLKHLSPITRLKRLTTNLHLKRRSPRLIGLPPRPRRKQRSPRLKWTSPRTRLKHLPPSCLSKHSCTHSPPPILTLQHTCTPN</sequence>
<comment type="caution">
    <text evidence="2">The sequence shown here is derived from an EMBL/GenBank/DDBJ whole genome shotgun (WGS) entry which is preliminary data.</text>
</comment>
<name>A0AAE1QLL6_9EUCA</name>
<feature type="region of interest" description="Disordered" evidence="1">
    <location>
        <begin position="1"/>
        <end position="45"/>
    </location>
</feature>
<dbReference type="EMBL" id="JAWZYT010000065">
    <property type="protein sequence ID" value="KAK4328721.1"/>
    <property type="molecule type" value="Genomic_DNA"/>
</dbReference>
<accession>A0AAE1QLL6</accession>